<feature type="region of interest" description="Disordered" evidence="6">
    <location>
        <begin position="2599"/>
        <end position="2620"/>
    </location>
</feature>
<dbReference type="SUPFAM" id="SSF52777">
    <property type="entry name" value="CoA-dependent acyltransferases"/>
    <property type="match status" value="16"/>
</dbReference>
<evidence type="ECO:0000256" key="6">
    <source>
        <dbReference type="SAM" id="MobiDB-lite"/>
    </source>
</evidence>
<feature type="region of interest" description="Disordered" evidence="6">
    <location>
        <begin position="1"/>
        <end position="48"/>
    </location>
</feature>
<feature type="domain" description="Carrier" evidence="7">
    <location>
        <begin position="1000"/>
        <end position="1074"/>
    </location>
</feature>
<dbReference type="CDD" id="cd05930">
    <property type="entry name" value="A_NRPS"/>
    <property type="match status" value="2"/>
</dbReference>
<dbReference type="RefSeq" id="WP_258781027.1">
    <property type="nucleotide sequence ID" value="NZ_JANUGP010000021.1"/>
</dbReference>
<reference evidence="8 9" key="1">
    <citation type="submission" date="2022-08" db="EMBL/GenBank/DDBJ databases">
        <authorList>
            <person name="Somphong A."/>
            <person name="Phongsopitanun W."/>
        </authorList>
    </citation>
    <scope>NUCLEOTIDE SEQUENCE [LARGE SCALE GENOMIC DNA]</scope>
    <source>
        <strain evidence="8 9">LP11</strain>
    </source>
</reference>
<dbReference type="PROSITE" id="PS50075">
    <property type="entry name" value="CARRIER"/>
    <property type="match status" value="5"/>
</dbReference>
<gene>
    <name evidence="8" type="ORF">NX794_24490</name>
</gene>
<dbReference type="InterPro" id="IPR042099">
    <property type="entry name" value="ANL_N_sf"/>
</dbReference>
<evidence type="ECO:0000256" key="5">
    <source>
        <dbReference type="ARBA" id="ARBA00023194"/>
    </source>
</evidence>
<dbReference type="CDD" id="cd19543">
    <property type="entry name" value="DCL_NRPS"/>
    <property type="match status" value="2"/>
</dbReference>
<dbReference type="Pfam" id="PF00668">
    <property type="entry name" value="Condensation"/>
    <property type="match status" value="8"/>
</dbReference>
<keyword evidence="3" id="KW-0597">Phosphoprotein</keyword>
<dbReference type="InterPro" id="IPR001242">
    <property type="entry name" value="Condensation_dom"/>
</dbReference>
<dbReference type="InterPro" id="IPR025110">
    <property type="entry name" value="AMP-bd_C"/>
</dbReference>
<feature type="compositionally biased region" description="Gly residues" evidence="6">
    <location>
        <begin position="31"/>
        <end position="40"/>
    </location>
</feature>
<dbReference type="PROSITE" id="PS00012">
    <property type="entry name" value="PHOSPHOPANTETHEINE"/>
    <property type="match status" value="5"/>
</dbReference>
<dbReference type="Gene3D" id="2.30.38.10">
    <property type="entry name" value="Luciferase, Domain 3"/>
    <property type="match status" value="3"/>
</dbReference>
<feature type="compositionally biased region" description="Basic and acidic residues" evidence="6">
    <location>
        <begin position="7"/>
        <end position="24"/>
    </location>
</feature>
<dbReference type="NCBIfam" id="TIGR01733">
    <property type="entry name" value="AA-adenyl-dom"/>
    <property type="match status" value="5"/>
</dbReference>
<feature type="region of interest" description="Disordered" evidence="6">
    <location>
        <begin position="3180"/>
        <end position="3200"/>
    </location>
</feature>
<dbReference type="InterPro" id="IPR036736">
    <property type="entry name" value="ACP-like_sf"/>
</dbReference>
<dbReference type="Gene3D" id="3.40.50.12780">
    <property type="entry name" value="N-terminal domain of ligase-like"/>
    <property type="match status" value="2"/>
</dbReference>
<evidence type="ECO:0000259" key="7">
    <source>
        <dbReference type="PROSITE" id="PS50075"/>
    </source>
</evidence>
<feature type="compositionally biased region" description="Basic and acidic residues" evidence="6">
    <location>
        <begin position="5059"/>
        <end position="5071"/>
    </location>
</feature>
<sequence length="6654" mass="714413">MTSSKPSRRERAEALPDDLREALRRRLAGRTPGGPAGGAPAGIPRAGRDRPLPLSFAQQRLWFLDRLHPGDARYNSAVAVRLTGALDHTTLERALAAVTARHEALRTTFEETDGRPAQTVHPAAPVPLPARDVPDGGLDAALLAAYSAPFDLSTGPLLRALLLRESPTAHVLLLTAHHIVTDGWSMGIVLDELCTAYEALARGGEPALPPVATQYPDFAVWQREQLSGTRLERHLAHWKERLAGAVVPELPLDRPRRGEEAGAGAVHTFTVPAGLTRTLRALAGQQHTTLYTALVAAAQALLARWSGQDESTVGSLTPGRSRTDLERAVGFFVNTVVLRTPVASGDSFRDLLTRTAETVNDAFAHGDTPFERIVEAVGAPREAGRNPLFDVMVLLHPDPPAAGAAPRDLAITPVAVPRQAATFDLSIEFVPDGEALTGLLEYRTDLIDPDTAQRMTGQLLRLLEAATAAPDRPLGTLPLLSEREVRQVTRDWNATTLPVADTPHPRLFEDRAARTPDALALVAGGERLDYGTLNARANRLAHHLIGLGAGPERLVALRLPRTADMIAAILAVWKSGAGYLPLDPALPEERVRFLLDDARPALVLDEAALAAVPEGLPDTDPTDADRHAPLDPLHTAYVIYTSGSTGRPKGVAVPHRAAAHLLAAHRAGFVAEAGGGPLRVALTASFSFDTSLEGVLLLADGHPLHLVDETTRMDPAALVEYVVAHRVDFLDLTPSYLRQLLPAGLLTDPRHRPRVLMLGGEAIGPALWRELAAHPETAAYNFYGPTECTVDALSCRIDGTGRPLVGRPLPHTRAYVLDDRLQPVPPGVGGELYLAGEQVARGYAGRPGLTAARFLPDPYGPPGTRMYRTGDLARWTADGRLDYLGRADDQVKVRGHRIEPGEIEAALQDLPEIAAAAVVAVPDAHGHLRLAAYTVPAPGAPRPEQAALRSALRRVLPDHMVPSSFTALDALPLTVSGKLDRRALPAPDLEGTDTAREFVAPRTPDEETLAGIWAEVLGVSRVGVTDNFFELGGDSILSIQAVSRARAAGLHLSSQDVFRHQTIADLAAAASRRAAPVPAPRRPREAGPGPLTPVQEWFFATHGPLRRFAMSMLLDLPHDLDEPALTRALDAVVDHHPSLRARFAREGDTWRQHPGTGPATGFLTRHDGTDVTEAAETARAALDPTTGTLLRAALLPAATEGSNRPRLFLTVHHLAVDSVSWRVLLADLEQAYRQAVSGESPQLEPEQTPFTEWARGLAERVRAGDLDDDLPYWTAETDRPRTPLPVDLPGTPLAGSVRTVRGRLDAATTEALLRRVPGVYRTQVNDVLLSALGRVLADWAGAPHVTVALEGHGREEHLIEGADLSRTVGWFTSQYPVTLTPAGPAGAPDWAATLKSVKERLRAVPRRGLGHEALARLGSPAPAARALSELPLPQVSFNYHGQWASGAGGDFAPAADVPAGDIDPTEPLDHLLDVSAVVSDGALEITWHYSEQVHRESTVRALADGMLRALTEVTEHCARPGAGGRTPSDFPLARLDQATVDRLVGDGRSVADLLPLTPLQEGMLFHRLVGGGDDVYLDQAALLLDGVTDPDALATAWQRVTDRTPALRTSVVWEDVPVPLQIVHRDVRVPVETLDWRGLDAGERAARLERLRADDLARGLDLGTAPLMRLTLVRLPDARLQLLWTSHHLILDGWSLAQVLTEVFAEYAALTTGTEPAPPVRRPFGDYVRWLADQDTEAARTHWRGVLAGFATPTPLPADRPRPAGHETRSGAVHTAALSDEVSARLARTARAAGLTLGTVVQGAWALLLSRYAAEPDVLFGTTVSGRPDDLPGAEDMVGMFINTLPTRVRVEGRRGAVAWLRDLQEAQADARRFAAVSLAELTGLSDVPSGGSLFDSMVAFENYPFDEAGSAGSGVRLTDVSSRDATNYPLVLRAYQGERFGFDLAYDPELFDAATAADLAGRLALLLTELADDPERPLTALAWTTPGERRRILTEWNGTEAGRPTETLVDLFAAQAARTPDAEAVTCGADRLDYAELDARAGRLAHRLAELGARPERYVALALPRSTDLVVAVLAVLKTGAAYLPIDPALPAERVAGILADAAPAALVTMTAAAEDTAVPVLRLDDPEVRADLERRPASGPADPGHRPLPDSPAYAIYTSGSTGRPKGVVIPHANVVRLFSRTRDWFGFDHTDVWTLFHSYAFDFSVWELWGPLLHGGRLVVVPDDTARSPEDFLRLLADERVTVLNQTPSAFYPLIRADAEHPELSARLALRTVVFGGEALDVSRLGDWYQRHPDTAPRLVNMYGITETTVHVTYAPLDRATAAAGTASPIGTGIPDLRTYVLDDALNLTPPGAIGELYVAGEGLARGYLKRPGLTATRFLADPFGLPGTRMYRTGDHARRRADGTLEYLGRADQQVKIRGYRIEPGEIEAALHGHPGIGAAAVGVYEDTGGTRRLVAHIVGAGGTPPSAAELRAHLQQSLPSHMVPAAYVPMAALPLTPNGKLDRRALPAPGPEGFAADGEREAPRTPAERLVAAAWADVLDAGEIGADDDFFALGGDSILAVRVVSRLRAAFGTDVSPRLLFTHPTLSDLAAVLGDPPDAPGTPADTIPAADPSAPAPLSHAQQRLWFLDRFEPGSTEYTTLSVLRLTGPLDRSALRTALDGLVARHESLRTTFAEHDGQARQIVHPPAPVELRTEDCADTAALDALVESEAARPFDLGTGPLLRASLARRTGRDPEEHVLVLAVHHIVTDGWSMGVLGRDLGELYAAALDRRRPELPAPAVRYTDYAAWQRARTGQADADLAYWRRALDGVTPLEPPTDRPRPAVRTRDGALVTFTLPAALTDRLRARGREADATLFMTLLTACQVLLARWAGQQDVTVGTVTAGRERPELHDVVGMFVNTLVLRARVRPELPFCDLLAEVRGTVLEAVAHQDVPFERVVDAVQPERDTSRTPLFQVMVALHNLGAEAPALPGLAVAPVTPPVRHATFDLAFDFVERDGALTGHLEYNTGLFDPATAELLAERLRVLLEAAADDPDRAVGALPLMTDTERRRLLRFGEGRTLPAPDTTFPALFEAQAARAPHLTALVAPDATLDFATLNTRANRLAHHLIALGAGPETVVAVRLPRTSALLTALLAVAKSGAAFLFLDPRLPDERVRLLLDDARPATVLTEDTLREADARDLPAHDPTDADRTAPLRPENTAYVVYTSGSTGRPKGVAVEHRQLVNLCHDHRASLVTPHTTEGTRLRAALSASFAFDTSWEGPLLLALGQQVHLIDDDTRLDPDAFCAQVAADRLDLVNVTPTFLRELLAAGLLAPGRHHPRLLLVGGEAVSTATWRDLAAAQDALGVTVLNMYGPTECTVDSVYGPVTDRPDRPVIGRPGGGLRAYVLDAALRPVPAGTPGELYLAGAQVARGYLNRPGLTAARFLPDPFGPAGERMYRTGDRARWDTAGLLEFLGRADEQVKIRGFRVEPGEIEAALRALPDVTDAAVTVREHAGRPMLVAYVVAADGQQLSGDDLRVRLRRTLPDHMVPAAFVPLDRVPRTAGGKTDRRALPDPPAQPENGTPYVAPRPGTEERLAAIWADVLGVERVGARDNFFALGGDSILSIQIVSRARQAGLALSTKDVFRHQTVAELALRAGEMAPTSAGTAEAPTGPAPLTPIQHWYLDDRRPGDPLRFTMTQRFELAPGTDGEALSRAARAVVERHPALRTRFTHTGSGWRQEVLSAVPDAVFSRHDLTGLDDTAAETEAHRLTDRAQAGLDPVAGRVVRFLLLDRGPDRAGQLVVTVHHLVVDGVSWRILPADLATAYREAAAGHPVDLPPAGTAYGHWAARLAEHTRAGAFTADLDHWRRTAEAPADLPAGRPGPNTYGTSATVTVTLDADTTDALLRRVPEVYRTQVNDVLLSALGHTLAGWCERDTVLVGVEGHGREDLFADLDLSRTVGWFTAEFPLALRVDPGAGWHDTLRSVKEQLRAVPLRGLSHGALRHLLPESPLAGAPAPQVGFNYHGQWDAGGGADDGLLRAVLPPTGRDTDPDAPRPYVLDITGVVQGGRLELGWTYPAAVHDEDTVRALAERMITALRDIVEHCARSGAGGRTPSDFPLARLSQDRLDRLVGDGRHVEDVLPLTPLQSGMLFHGLVDTEGAYFDRIAVRLSGVADPHAFARAWQQVADRTPALRTSVHWRDLPHPVQIVHRHVDLPVRHLDWHALGTDERAERTEHLLAEDRTAGLDLTTAPLTRLTLAELPGDEVLLLWSTHHIALDGWSTGQLLTEVCERYAALTGGPDPAPPLRRPFADFLRWLDEQDETAADRHWADALAGFTARTPLPYDRTPDEAHRARATAQVRHELDEDTSGRLRETAARAGLTVNTVVQGAWALLLARCAGRDDVVFGTTVSGRPAELPGVEGMIGMFINTVPTRVRLSAGGVLPWLRGLQEAGTDARRFDFLALPRIQSGSAVPSGEALFDSMVVFENYPVDESATARTGVQVAEVRADDAPTFPWCLRAHLAERLGFDLAYDPALFDPATVELAVRRLTGVLTALAAGLDGDLAALDALTPDDRRLLAAWNVPARTTDPRSPVDLFAEQARRTPDAVAVRDGEGELTYRQLSDHAARVAARLVAGGLAPEDRVALLMDRSADLVVAQLAVLAAGGAYVPIDTRAPEERRRTLLDAAGVTVRLTAADVAAARAGETAGPLPPADPDRLAYVMFTSGSTGQPKPVAVRHRDVAALATDSRFTGGGCDRVLLHSPVAFDAATFEVWAPLLNGGCVVVAPEGTVDAALVRRLARDEGLTALWLTAGLFRLLAQDAPDCFAGLRQVWTGGDVVPAAAVRRVLTACPGLSVVDGYGPTETTTFATSHALTEPTAVPDTVPIGRPLDDMRVHVLDARLRPVPPGSPGELYLAGEGVARGYLGRPGDTAARFLADPAGPPGARMYRTGDLARRRPDGTVEFLGRADDQVKIRGFRVEPGEVEAVLAGHPGVADVAVLAREDRPGAKRLVAYVVGPAGQNPSALREFAGRTLPDYLVPTDVVPLDALPLSTNGKVDRAALPAPAATPRGDRTEPRTEAERRTAEVFGQVLGTEPPGVEDDFFALGGDSILSIRLAARLAEAFGTDVTPRDVFTRSTPAGLAALLTEQRQQARPAIVPVTRDTAVPMSYAQQRLWFLEEFAPGGSEYVTALALRLRGPLDTAALTAAVTDLVARHESLRTTFDSADGHGVQLVHPPHPVPLPLRDLSPLPAPEREPALHALLTEERDRPFDLREGPLLRTHLIRLADDDHVLALGLHHIVTDGWSTSVLLGDLAHLYRARLGAESGELPALPVQYADYAHWQRTAGAADADRQLAYWKRHLADTAPLELPTDRPRPAVRTSNGATTRLVVPADTTGRLTRLARENGTTLFTTLVAAVQAYLARLSGQRDIAVGTVTSGRDRAETQRLVGFFVNTLVLRSEIEDGRPFTDFLTGVRRTVLDAFAHQDVPFERVVDEVQPVRDTSRSPLFQVMVVLQNTPAADLDLPGLRVTDVETDSRQAAFDLTLEFAEEPDGTLHALLTYNTDLFTPATADCLATRLGTMLTAVAADPVRPLGALPLTSDAEAHTLLEQGRGTFPAVPEATLPDLFARQAARTPDAVALADGDRELTYADLDRAANRFAHRLVRDGVGPERVVALALPRSAAMVVAQLAVAKAGGAYLPVDPDYPPQRREFMIRDAGAHRTVTDPAEVWTADGPDTAPTDDDRTAPLTPGHPAYVIYTSGSTGTPKGVVVTHRGLASFAAAAAERYAAGPGDRVLQFASPSFDASVLELCTSLLSGATLVTGEEGPLVGERLAVVLAERRISHTLIPPAALATVPPETAAALPDLRTLIVGAEACPAELVAAWAPGRRMINSYGPTEATVVASWTGPLTPGPGAPPIGRPSGATRLYVLDTALRPVPPGVTGELYVAGPGLARGYLGRPGLTAQRFRPDPFGAPGERMYRTGDLVRWSADGELLYTGRVDDQVKLRGFRIEPGEIESALRRSPLVRDAVVVVRADAAPGADGATGPARLVAYVVPAGVVPAGTETEPADGLPVEELREHLGGVLPPHMVPSLFVPLQRLPLTPNGKLDRRALPAPGPARATGRPHTPPRTDTERRVARIWSDVLGVADIGVDDNFFALGGDSILSMQVVSRLRRDGLHLATRDLFTHQTLGALAAVVRTAPQRHADGPVTGDVPLTPIQDWFLTSPRAAHHHFNQSALLELDGTPDPDALDTALGALLDHHDALRMRFTRDADGWHQFNPPPAEDADADGGHGILVRYDLTGLTAEDADAAMEKAADELHAGFDLARGPHLRAALFTGGPGRPAFLLLVAHHLVVDAVSWRVLSDDLETAYRQAVQGATVDLGERSTSFRDWARGLAAHVAEGGLDHELPYWQEAVQAEPAPARTTGTGDTAPAAVIGVELDEQDTEALLRAAPTAYRTRINDVLLAALALALARWTGQDRVRLDLEGHGREDLFDGVDLSRTVGWFTSVHPVALQVGDPDRLGPDRDWRALVKSVRRQLRAVPGNGVGFGALRTFGAPEVRERLGGSAHGQVVFNYLGQWDARPEATGDGLIRAQHGSFGQDHDPRDGGSHPLEVVGAVQHGRLAFTWHHRPALHDTETVRRVAEEFTEALRHIARHARGGR</sequence>
<feature type="domain" description="Carrier" evidence="7">
    <location>
        <begin position="3574"/>
        <end position="3648"/>
    </location>
</feature>
<feature type="region of interest" description="Disordered" evidence="6">
    <location>
        <begin position="5050"/>
        <end position="5071"/>
    </location>
</feature>
<comment type="cofactor">
    <cofactor evidence="1">
        <name>pantetheine 4'-phosphate</name>
        <dbReference type="ChEBI" id="CHEBI:47942"/>
    </cofactor>
</comment>
<name>A0ABT2B760_9ACTN</name>
<evidence type="ECO:0000313" key="8">
    <source>
        <dbReference type="EMBL" id="MCS0604346.1"/>
    </source>
</evidence>
<dbReference type="EMBL" id="JANUGP010000021">
    <property type="protein sequence ID" value="MCS0604346.1"/>
    <property type="molecule type" value="Genomic_DNA"/>
</dbReference>
<feature type="domain" description="Carrier" evidence="7">
    <location>
        <begin position="2527"/>
        <end position="2602"/>
    </location>
</feature>
<dbReference type="InterPro" id="IPR020845">
    <property type="entry name" value="AMP-binding_CS"/>
</dbReference>
<dbReference type="CDD" id="cd19534">
    <property type="entry name" value="E_NRPS"/>
    <property type="match status" value="3"/>
</dbReference>
<dbReference type="Pfam" id="PF00550">
    <property type="entry name" value="PP-binding"/>
    <property type="match status" value="5"/>
</dbReference>
<dbReference type="Gene3D" id="3.30.300.30">
    <property type="match status" value="5"/>
</dbReference>
<feature type="domain" description="Carrier" evidence="7">
    <location>
        <begin position="5064"/>
        <end position="5139"/>
    </location>
</feature>
<dbReference type="Pfam" id="PF13193">
    <property type="entry name" value="AMP-binding_C"/>
    <property type="match status" value="5"/>
</dbReference>
<comment type="caution">
    <text evidence="8">The sequence shown here is derived from an EMBL/GenBank/DDBJ whole genome shotgun (WGS) entry which is preliminary data.</text>
</comment>
<dbReference type="PROSITE" id="PS00455">
    <property type="entry name" value="AMP_BINDING"/>
    <property type="match status" value="4"/>
</dbReference>
<feature type="region of interest" description="Disordered" evidence="6">
    <location>
        <begin position="1754"/>
        <end position="1773"/>
    </location>
</feature>
<dbReference type="Gene3D" id="3.30.559.30">
    <property type="entry name" value="Nonribosomal peptide synthetase, condensation domain"/>
    <property type="match status" value="8"/>
</dbReference>
<evidence type="ECO:0000256" key="2">
    <source>
        <dbReference type="ARBA" id="ARBA00022450"/>
    </source>
</evidence>
<feature type="compositionally biased region" description="Basic and acidic residues" evidence="6">
    <location>
        <begin position="3180"/>
        <end position="3199"/>
    </location>
</feature>
<feature type="compositionally biased region" description="Basic and acidic residues" evidence="6">
    <location>
        <begin position="1759"/>
        <end position="1769"/>
    </location>
</feature>
<keyword evidence="2" id="KW-0596">Phosphopantetheine</keyword>
<feature type="region of interest" description="Disordered" evidence="6">
    <location>
        <begin position="2135"/>
        <end position="2156"/>
    </location>
</feature>
<dbReference type="Gene3D" id="1.10.1200.10">
    <property type="entry name" value="ACP-like"/>
    <property type="match status" value="5"/>
</dbReference>
<proteinExistence type="predicted"/>
<evidence type="ECO:0000256" key="4">
    <source>
        <dbReference type="ARBA" id="ARBA00022737"/>
    </source>
</evidence>
<dbReference type="Gene3D" id="3.30.559.10">
    <property type="entry name" value="Chloramphenicol acetyltransferase-like domain"/>
    <property type="match status" value="8"/>
</dbReference>
<dbReference type="InterPro" id="IPR006162">
    <property type="entry name" value="Ppantetheine_attach_site"/>
</dbReference>
<dbReference type="CDD" id="cd19531">
    <property type="entry name" value="LCL_NRPS-like"/>
    <property type="match status" value="3"/>
</dbReference>
<evidence type="ECO:0000256" key="1">
    <source>
        <dbReference type="ARBA" id="ARBA00001957"/>
    </source>
</evidence>
<dbReference type="SUPFAM" id="SSF47336">
    <property type="entry name" value="ACP-like"/>
    <property type="match status" value="5"/>
</dbReference>
<dbReference type="SUPFAM" id="SSF56801">
    <property type="entry name" value="Acetyl-CoA synthetase-like"/>
    <property type="match status" value="5"/>
</dbReference>
<feature type="compositionally biased region" description="Low complexity" evidence="6">
    <location>
        <begin position="2606"/>
        <end position="2620"/>
    </location>
</feature>
<feature type="domain" description="Carrier" evidence="7">
    <location>
        <begin position="6118"/>
        <end position="6192"/>
    </location>
</feature>
<feature type="region of interest" description="Disordered" evidence="6">
    <location>
        <begin position="3546"/>
        <end position="3576"/>
    </location>
</feature>
<dbReference type="InterPro" id="IPR010071">
    <property type="entry name" value="AA_adenyl_dom"/>
</dbReference>
<dbReference type="PANTHER" id="PTHR45527">
    <property type="entry name" value="NONRIBOSOMAL PEPTIDE SYNTHETASE"/>
    <property type="match status" value="1"/>
</dbReference>
<dbReference type="InterPro" id="IPR023213">
    <property type="entry name" value="CAT-like_dom_sf"/>
</dbReference>
<dbReference type="NCBIfam" id="TIGR01720">
    <property type="entry name" value="NRPS-para261"/>
    <property type="match status" value="3"/>
</dbReference>
<feature type="region of interest" description="Disordered" evidence="6">
    <location>
        <begin position="1269"/>
        <end position="1292"/>
    </location>
</feature>
<dbReference type="InterPro" id="IPR000873">
    <property type="entry name" value="AMP-dep_synth/lig_dom"/>
</dbReference>
<keyword evidence="4" id="KW-0677">Repeat</keyword>
<keyword evidence="5" id="KW-0045">Antibiotic biosynthesis</keyword>
<dbReference type="InterPro" id="IPR010060">
    <property type="entry name" value="NRPS_synth"/>
</dbReference>
<dbReference type="SMART" id="SM01294">
    <property type="entry name" value="PKS_PP_betabranch"/>
    <property type="match status" value="1"/>
</dbReference>
<dbReference type="InterPro" id="IPR020806">
    <property type="entry name" value="PKS_PP-bd"/>
</dbReference>
<keyword evidence="9" id="KW-1185">Reference proteome</keyword>
<dbReference type="InterPro" id="IPR009081">
    <property type="entry name" value="PP-bd_ACP"/>
</dbReference>
<evidence type="ECO:0000256" key="3">
    <source>
        <dbReference type="ARBA" id="ARBA00022553"/>
    </source>
</evidence>
<dbReference type="CDD" id="cd12117">
    <property type="entry name" value="A_NRPS_Srf_like"/>
    <property type="match status" value="1"/>
</dbReference>
<dbReference type="CDD" id="cd17643">
    <property type="entry name" value="A_NRPS_Cytc1-like"/>
    <property type="match status" value="1"/>
</dbReference>
<dbReference type="PANTHER" id="PTHR45527:SF1">
    <property type="entry name" value="FATTY ACID SYNTHASE"/>
    <property type="match status" value="1"/>
</dbReference>
<feature type="region of interest" description="Disordered" evidence="6">
    <location>
        <begin position="1072"/>
        <end position="1091"/>
    </location>
</feature>
<feature type="region of interest" description="Disordered" evidence="6">
    <location>
        <begin position="5719"/>
        <end position="5738"/>
    </location>
</feature>
<dbReference type="InterPro" id="IPR045851">
    <property type="entry name" value="AMP-bd_C_sf"/>
</dbReference>
<dbReference type="Proteomes" id="UP001205612">
    <property type="component" value="Unassembled WGS sequence"/>
</dbReference>
<dbReference type="NCBIfam" id="NF003417">
    <property type="entry name" value="PRK04813.1"/>
    <property type="match status" value="5"/>
</dbReference>
<dbReference type="Pfam" id="PF00501">
    <property type="entry name" value="AMP-binding"/>
    <property type="match status" value="5"/>
</dbReference>
<evidence type="ECO:0000313" key="9">
    <source>
        <dbReference type="Proteomes" id="UP001205612"/>
    </source>
</evidence>
<organism evidence="8 9">
    <name type="scientific">Streptomyces pyxinicus</name>
    <dbReference type="NCBI Taxonomy" id="2970331"/>
    <lineage>
        <taxon>Bacteria</taxon>
        <taxon>Bacillati</taxon>
        <taxon>Actinomycetota</taxon>
        <taxon>Actinomycetes</taxon>
        <taxon>Kitasatosporales</taxon>
        <taxon>Streptomycetaceae</taxon>
        <taxon>Streptomyces</taxon>
    </lineage>
</organism>
<dbReference type="Gene3D" id="3.40.50.980">
    <property type="match status" value="6"/>
</dbReference>
<protein>
    <submittedName>
        <fullName evidence="8">Non-ribosomal peptide synthase/polyketide synthase</fullName>
    </submittedName>
</protein>
<feature type="region of interest" description="Disordered" evidence="6">
    <location>
        <begin position="6095"/>
        <end position="6123"/>
    </location>
</feature>
<accession>A0ABT2B760</accession>
<dbReference type="NCBIfam" id="NF004282">
    <property type="entry name" value="PRK05691.1"/>
    <property type="match status" value="3"/>
</dbReference>
<dbReference type="SMART" id="SM00823">
    <property type="entry name" value="PKS_PP"/>
    <property type="match status" value="5"/>
</dbReference>